<dbReference type="SMART" id="SM01130">
    <property type="entry name" value="DHDPS"/>
    <property type="match status" value="1"/>
</dbReference>
<evidence type="ECO:0000256" key="12">
    <source>
        <dbReference type="SAM" id="SignalP"/>
    </source>
</evidence>
<dbReference type="PANTHER" id="PTHR12128:SF21">
    <property type="entry name" value="N-ACETYLNEURAMINATE LYASE"/>
    <property type="match status" value="1"/>
</dbReference>
<comment type="subunit">
    <text evidence="4">Homotetramer.</text>
</comment>
<keyword evidence="7 11" id="KW-0456">Lyase</keyword>
<evidence type="ECO:0000313" key="14">
    <source>
        <dbReference type="Proteomes" id="UP001153321"/>
    </source>
</evidence>
<dbReference type="AlphaFoldDB" id="A0A9P0I0D7"/>
<keyword evidence="8" id="KW-0704">Schiff base</keyword>
<proteinExistence type="inferred from homology"/>
<feature type="chain" id="PRO_5040441366" description="N-acetylneuraminate lyase" evidence="12">
    <location>
        <begin position="23"/>
        <end position="327"/>
    </location>
</feature>
<dbReference type="EMBL" id="LR824547">
    <property type="protein sequence ID" value="CAH1637868.1"/>
    <property type="molecule type" value="Genomic_DNA"/>
</dbReference>
<keyword evidence="6" id="KW-0963">Cytoplasm</keyword>
<dbReference type="SUPFAM" id="SSF51569">
    <property type="entry name" value="Aldolase"/>
    <property type="match status" value="1"/>
</dbReference>
<evidence type="ECO:0000256" key="2">
    <source>
        <dbReference type="ARBA" id="ARBA00004878"/>
    </source>
</evidence>
<evidence type="ECO:0000256" key="7">
    <source>
        <dbReference type="ARBA" id="ARBA00023239"/>
    </source>
</evidence>
<evidence type="ECO:0000256" key="8">
    <source>
        <dbReference type="ARBA" id="ARBA00023270"/>
    </source>
</evidence>
<dbReference type="PANTHER" id="PTHR12128">
    <property type="entry name" value="DIHYDRODIPICOLINATE SYNTHASE"/>
    <property type="match status" value="1"/>
</dbReference>
<evidence type="ECO:0000256" key="10">
    <source>
        <dbReference type="ARBA" id="ARBA00044906"/>
    </source>
</evidence>
<evidence type="ECO:0000313" key="13">
    <source>
        <dbReference type="EMBL" id="CAH1637868.1"/>
    </source>
</evidence>
<dbReference type="GO" id="GO:0008747">
    <property type="term" value="F:N-acetylneuraminate lyase activity"/>
    <property type="evidence" value="ECO:0007669"/>
    <property type="project" value="UniProtKB-EC"/>
</dbReference>
<evidence type="ECO:0000256" key="5">
    <source>
        <dbReference type="ARBA" id="ARBA00012911"/>
    </source>
</evidence>
<sequence>MGVVSAFFLIIATLAFSPTSEAVEPKCFEVKGILAPVFTPVYDDGSLRLDIVPQYAQYLKDKGVDGVVVASAAGEGPNLNVSENKLLLDAWMEAVRPLDLFIVSGVGAEPFPKTLEIAAYSEKIGVDAILAYPQVYYKPRSVDDLVYYMELVAQSAPKTPLLYDDLPGYTGVHVDIVEFVEKMTQKIPTFKGLRSNDINNLLLLRSRLIDDQKLYAANDFYLGTEALLDYDNYLMPIVNIFPRLVEDIVKHGKDGNRFRTLDQYDKLAELAEIIDVRDNWIAGLKEAMRLVTGINVGPAKPPQRPLSEEQKYRIANQLRYRGVDVYA</sequence>
<reference evidence="13" key="1">
    <citation type="submission" date="2022-02" db="EMBL/GenBank/DDBJ databases">
        <authorList>
            <person name="King R."/>
        </authorList>
    </citation>
    <scope>NUCLEOTIDE SEQUENCE</scope>
</reference>
<comment type="catalytic activity">
    <reaction evidence="10">
        <text>aceneuramate = aldehydo-N-acetyl-D-mannosamine + pyruvate</text>
        <dbReference type="Rhea" id="RHEA:23296"/>
        <dbReference type="ChEBI" id="CHEBI:15361"/>
        <dbReference type="ChEBI" id="CHEBI:17122"/>
        <dbReference type="ChEBI" id="CHEBI:173083"/>
        <dbReference type="EC" id="4.1.3.3"/>
    </reaction>
</comment>
<keyword evidence="12" id="KW-0732">Signal</keyword>
<evidence type="ECO:0000256" key="9">
    <source>
        <dbReference type="ARBA" id="ARBA00023277"/>
    </source>
</evidence>
<evidence type="ECO:0000256" key="1">
    <source>
        <dbReference type="ARBA" id="ARBA00004496"/>
    </source>
</evidence>
<comment type="similarity">
    <text evidence="3">Belongs to the DapA family. NanA subfamily.</text>
</comment>
<keyword evidence="9" id="KW-0119">Carbohydrate metabolism</keyword>
<protein>
    <recommendedName>
        <fullName evidence="5">N-acetylneuraminate lyase</fullName>
        <ecNumber evidence="5">4.1.3.3</ecNumber>
    </recommendedName>
</protein>
<organism evidence="13 14">
    <name type="scientific">Spodoptera littoralis</name>
    <name type="common">Egyptian cotton leafworm</name>
    <dbReference type="NCBI Taxonomy" id="7109"/>
    <lineage>
        <taxon>Eukaryota</taxon>
        <taxon>Metazoa</taxon>
        <taxon>Ecdysozoa</taxon>
        <taxon>Arthropoda</taxon>
        <taxon>Hexapoda</taxon>
        <taxon>Insecta</taxon>
        <taxon>Pterygota</taxon>
        <taxon>Neoptera</taxon>
        <taxon>Endopterygota</taxon>
        <taxon>Lepidoptera</taxon>
        <taxon>Glossata</taxon>
        <taxon>Ditrysia</taxon>
        <taxon>Noctuoidea</taxon>
        <taxon>Noctuidae</taxon>
        <taxon>Amphipyrinae</taxon>
        <taxon>Spodoptera</taxon>
    </lineage>
</organism>
<evidence type="ECO:0000256" key="4">
    <source>
        <dbReference type="ARBA" id="ARBA00011881"/>
    </source>
</evidence>
<keyword evidence="14" id="KW-1185">Reference proteome</keyword>
<dbReference type="Proteomes" id="UP001153321">
    <property type="component" value="Chromosome 16"/>
</dbReference>
<dbReference type="PIRSF" id="PIRSF001365">
    <property type="entry name" value="DHDPS"/>
    <property type="match status" value="1"/>
</dbReference>
<comment type="pathway">
    <text evidence="2">Amino-sugar metabolism; N-acetylneuraminate degradation.</text>
</comment>
<name>A0A9P0I0D7_SPOLI</name>
<dbReference type="Gene3D" id="3.20.20.70">
    <property type="entry name" value="Aldolase class I"/>
    <property type="match status" value="1"/>
</dbReference>
<comment type="subcellular location">
    <subcellularLocation>
        <location evidence="1">Cytoplasm</location>
    </subcellularLocation>
</comment>
<dbReference type="InterPro" id="IPR013785">
    <property type="entry name" value="Aldolase_TIM"/>
</dbReference>
<dbReference type="EC" id="4.1.3.3" evidence="5"/>
<dbReference type="CDD" id="cd00408">
    <property type="entry name" value="DHDPS-like"/>
    <property type="match status" value="1"/>
</dbReference>
<feature type="signal peptide" evidence="12">
    <location>
        <begin position="1"/>
        <end position="22"/>
    </location>
</feature>
<dbReference type="Pfam" id="PF00701">
    <property type="entry name" value="DHDPS"/>
    <property type="match status" value="1"/>
</dbReference>
<dbReference type="GO" id="GO:0005737">
    <property type="term" value="C:cytoplasm"/>
    <property type="evidence" value="ECO:0007669"/>
    <property type="project" value="UniProtKB-SubCell"/>
</dbReference>
<gene>
    <name evidence="13" type="ORF">SPLIT_LOCUS3226</name>
</gene>
<evidence type="ECO:0000256" key="11">
    <source>
        <dbReference type="PIRNR" id="PIRNR001365"/>
    </source>
</evidence>
<evidence type="ECO:0000256" key="6">
    <source>
        <dbReference type="ARBA" id="ARBA00022490"/>
    </source>
</evidence>
<dbReference type="PRINTS" id="PR00146">
    <property type="entry name" value="DHPICSNTHASE"/>
</dbReference>
<evidence type="ECO:0000256" key="3">
    <source>
        <dbReference type="ARBA" id="ARBA00006324"/>
    </source>
</evidence>
<accession>A0A9P0I0D7</accession>
<dbReference type="InterPro" id="IPR002220">
    <property type="entry name" value="DapA-like"/>
</dbReference>